<feature type="transmembrane region" description="Helical" evidence="1">
    <location>
        <begin position="213"/>
        <end position="234"/>
    </location>
</feature>
<feature type="transmembrane region" description="Helical" evidence="1">
    <location>
        <begin position="255"/>
        <end position="283"/>
    </location>
</feature>
<keyword evidence="1" id="KW-1133">Transmembrane helix</keyword>
<dbReference type="eggNOG" id="ENOG502TG56">
    <property type="taxonomic scope" value="Eukaryota"/>
</dbReference>
<evidence type="ECO:0000256" key="1">
    <source>
        <dbReference type="SAM" id="Phobius"/>
    </source>
</evidence>
<feature type="transmembrane region" description="Helical" evidence="1">
    <location>
        <begin position="154"/>
        <end position="182"/>
    </location>
</feature>
<dbReference type="OrthoDB" id="5821552at2759"/>
<evidence type="ECO:0000313" key="2">
    <source>
        <dbReference type="EMBL" id="EFO93517.1"/>
    </source>
</evidence>
<keyword evidence="1" id="KW-0472">Membrane</keyword>
<dbReference type="PANTHER" id="PTHR46045:SF6">
    <property type="entry name" value="SERPENTINE RECEPTOR, CLASS U"/>
    <property type="match status" value="1"/>
</dbReference>
<dbReference type="HOGENOM" id="CLU_049496_0_0_1"/>
<dbReference type="InterPro" id="IPR003839">
    <property type="entry name" value="7TM_GPCR_serpentine_rcpt_Sru"/>
</dbReference>
<dbReference type="InParanoid" id="E3ND74"/>
<feature type="transmembrane region" description="Helical" evidence="1">
    <location>
        <begin position="111"/>
        <end position="133"/>
    </location>
</feature>
<dbReference type="FunCoup" id="E3ND74">
    <property type="interactions" value="9"/>
</dbReference>
<feature type="transmembrane region" description="Helical" evidence="1">
    <location>
        <begin position="26"/>
        <end position="47"/>
    </location>
</feature>
<organism evidence="3">
    <name type="scientific">Caenorhabditis remanei</name>
    <name type="common">Caenorhabditis vulgaris</name>
    <dbReference type="NCBI Taxonomy" id="31234"/>
    <lineage>
        <taxon>Eukaryota</taxon>
        <taxon>Metazoa</taxon>
        <taxon>Ecdysozoa</taxon>
        <taxon>Nematoda</taxon>
        <taxon>Chromadorea</taxon>
        <taxon>Rhabditida</taxon>
        <taxon>Rhabditina</taxon>
        <taxon>Rhabditomorpha</taxon>
        <taxon>Rhabditoidea</taxon>
        <taxon>Rhabditidae</taxon>
        <taxon>Peloderinae</taxon>
        <taxon>Caenorhabditis</taxon>
    </lineage>
</organism>
<dbReference type="Pfam" id="PF10322">
    <property type="entry name" value="7TM_GPCR_Sru"/>
    <property type="match status" value="1"/>
</dbReference>
<name>E3ND74_CAERE</name>
<protein>
    <submittedName>
        <fullName evidence="2">Uncharacterized protein</fullName>
    </submittedName>
</protein>
<accession>E3ND74</accession>
<dbReference type="PANTHER" id="PTHR46045">
    <property type="entry name" value="SERPENTINE RECEPTOR, CLASS U-RELATED"/>
    <property type="match status" value="1"/>
</dbReference>
<reference evidence="2" key="1">
    <citation type="submission" date="2007-07" db="EMBL/GenBank/DDBJ databases">
        <title>PCAP assembly of the Caenorhabditis remanei genome.</title>
        <authorList>
            <consortium name="The Caenorhabditis remanei Sequencing Consortium"/>
            <person name="Wilson R.K."/>
        </authorList>
    </citation>
    <scope>NUCLEOTIDE SEQUENCE [LARGE SCALE GENOMIC DNA]</scope>
    <source>
        <strain evidence="2">PB4641</strain>
    </source>
</reference>
<proteinExistence type="predicted"/>
<keyword evidence="3" id="KW-1185">Reference proteome</keyword>
<feature type="transmembrane region" description="Helical" evidence="1">
    <location>
        <begin position="68"/>
        <end position="91"/>
    </location>
</feature>
<keyword evidence="1" id="KW-0812">Transmembrane</keyword>
<evidence type="ECO:0000313" key="3">
    <source>
        <dbReference type="Proteomes" id="UP000008281"/>
    </source>
</evidence>
<feature type="transmembrane region" description="Helical" evidence="1">
    <location>
        <begin position="303"/>
        <end position="323"/>
    </location>
</feature>
<sequence>MSDSFIPPGTVHFNQSYMNYQYEFNGFPTILAIIPWFYMLPTLIVILKISSVYLKTDWDTLEAGKNQYVFLVISLSLIFSYIFFVFDYIEVRLPATGYFTSYCAGIAPNHWLKMVIFLGFYSNYCAMAFPFLMPVDRLMILMYPKDHNKVCFSTYNVVIMIVGVPLILIYPIACTFFLLPAIGTCKQLEYPYPFGSIWVYYYGAAFGMRNSTFYLTNSIIWLIFAIIANIALFCKLRKAKERLITVQTSGISHRALVSVTKTTVVMITFYVTNGIFILSYYLFYGTNSLLSYSIVLRPFGNELQIVMVAWIFYCTHPVFKKAVVNTEMSFERREHTK</sequence>
<dbReference type="Proteomes" id="UP000008281">
    <property type="component" value="Unassembled WGS sequence"/>
</dbReference>
<dbReference type="EMBL" id="DS268607">
    <property type="protein sequence ID" value="EFO93517.1"/>
    <property type="molecule type" value="Genomic_DNA"/>
</dbReference>
<dbReference type="AlphaFoldDB" id="E3ND74"/>
<gene>
    <name evidence="2" type="ORF">CRE_01338</name>
</gene>